<feature type="binding site" evidence="3">
    <location>
        <position position="365"/>
    </location>
    <ligand>
        <name>Mn(2+)</name>
        <dbReference type="ChEBI" id="CHEBI:29035"/>
        <label>2</label>
    </ligand>
</feature>
<dbReference type="SMART" id="SM00835">
    <property type="entry name" value="Cupin_1"/>
    <property type="match status" value="2"/>
</dbReference>
<dbReference type="InterPro" id="IPR051610">
    <property type="entry name" value="GPI/OXD"/>
</dbReference>
<dbReference type="InterPro" id="IPR006045">
    <property type="entry name" value="Cupin_1"/>
</dbReference>
<dbReference type="PANTHER" id="PTHR35848:SF9">
    <property type="entry name" value="SLL1358 PROTEIN"/>
    <property type="match status" value="1"/>
</dbReference>
<keyword evidence="3" id="KW-0464">Manganese</keyword>
<dbReference type="NCBIfam" id="TIGR03404">
    <property type="entry name" value="bicupin_oxalic"/>
    <property type="match status" value="1"/>
</dbReference>
<feature type="binding site" evidence="3">
    <location>
        <position position="404"/>
    </location>
    <ligand>
        <name>Mn(2+)</name>
        <dbReference type="ChEBI" id="CHEBI:29035"/>
        <label>2</label>
    </ligand>
</feature>
<name>A0A5J5F0U4_9PEZI</name>
<evidence type="ECO:0000256" key="3">
    <source>
        <dbReference type="PIRSR" id="PIRSR617774-2"/>
    </source>
</evidence>
<feature type="binding site" evidence="3">
    <location>
        <position position="358"/>
    </location>
    <ligand>
        <name>Mn(2+)</name>
        <dbReference type="ChEBI" id="CHEBI:29035"/>
        <label>2</label>
    </ligand>
</feature>
<dbReference type="InterPro" id="IPR014710">
    <property type="entry name" value="RmlC-like_jellyroll"/>
</dbReference>
<dbReference type="Proteomes" id="UP000326924">
    <property type="component" value="Unassembled WGS sequence"/>
</dbReference>
<dbReference type="InParanoid" id="A0A5J5F0U4"/>
<accession>A0A5J5F0U4</accession>
<evidence type="ECO:0000256" key="5">
    <source>
        <dbReference type="SAM" id="SignalP"/>
    </source>
</evidence>
<dbReference type="GO" id="GO:0033609">
    <property type="term" value="P:oxalate metabolic process"/>
    <property type="evidence" value="ECO:0007669"/>
    <property type="project" value="InterPro"/>
</dbReference>
<evidence type="ECO:0000313" key="8">
    <source>
        <dbReference type="Proteomes" id="UP000326924"/>
    </source>
</evidence>
<sequence>MQQALALALALAFTATAAPVATTEQPTPTRTFALSGDLYGPATLRGYDPSLPFSTEDTAIPEDKIVYASGQASDTIGAPFDFKNVPTPQPIRGTKGGTDPGPKQPEIDKTHPDILAPPQSDHGDVPQLNWPMDLSHVKTGLNRGGWSRQENLRVMPAADEFAGVDMRLEPGAYRELHWHTSGEWAYIINGSARIGAVNTDGQSFYDDVTKGDVWFFPPGIPHYIQGLENGTEFLLIFDDGNFSEDETFLVSEMFQRTPIDVWAGQLDLPVSAFADLPDGELFIFNGTEAPKNVAEQNITGPAGSIPNEESFSYHWSLQEPLVAPGGTVKILDTNTFPIATDFSVALVTIKPGAIREVHWHPSSDEWSYFIQGRARMSVYVAPGNARTFDFGPGDVGYVPKVCSHYIQNIGDEEVILLEVLKQKQFTDVSAGQWLGLIPPQVLKDHLHLSDESISKLSKEKPYVVQGSKIVQ</sequence>
<proteinExistence type="predicted"/>
<gene>
    <name evidence="7" type="ORF">FN846DRAFT_905936</name>
</gene>
<dbReference type="AlphaFoldDB" id="A0A5J5F0U4"/>
<comment type="caution">
    <text evidence="7">The sequence shown here is derived from an EMBL/GenBank/DDBJ whole genome shotgun (WGS) entry which is preliminary data.</text>
</comment>
<dbReference type="InterPro" id="IPR011051">
    <property type="entry name" value="RmlC_Cupin_sf"/>
</dbReference>
<dbReference type="SUPFAM" id="SSF51182">
    <property type="entry name" value="RmlC-like cupins"/>
    <property type="match status" value="1"/>
</dbReference>
<dbReference type="EMBL" id="VXIS01000063">
    <property type="protein sequence ID" value="KAA8908939.1"/>
    <property type="molecule type" value="Genomic_DNA"/>
</dbReference>
<evidence type="ECO:0000313" key="7">
    <source>
        <dbReference type="EMBL" id="KAA8908939.1"/>
    </source>
</evidence>
<comment type="cofactor">
    <cofactor evidence="3">
        <name>Mn(2+)</name>
        <dbReference type="ChEBI" id="CHEBI:29035"/>
    </cofactor>
    <text evidence="3">Binds 2 manganese ions per subunit.</text>
</comment>
<dbReference type="InterPro" id="IPR017774">
    <property type="entry name" value="Bicupin_oxalate_deCO2ase/Oxase"/>
</dbReference>
<feature type="binding site" evidence="3">
    <location>
        <position position="179"/>
    </location>
    <ligand>
        <name>Mn(2+)</name>
        <dbReference type="ChEBI" id="CHEBI:29035"/>
        <label>1</label>
    </ligand>
</feature>
<dbReference type="OrthoDB" id="10263073at2759"/>
<feature type="binding site" evidence="3">
    <location>
        <position position="222"/>
    </location>
    <ligand>
        <name>Mn(2+)</name>
        <dbReference type="ChEBI" id="CHEBI:29035"/>
        <label>1</label>
    </ligand>
</feature>
<evidence type="ECO:0000256" key="2">
    <source>
        <dbReference type="PIRSR" id="PIRSR617774-1"/>
    </source>
</evidence>
<dbReference type="Gene3D" id="2.60.120.10">
    <property type="entry name" value="Jelly Rolls"/>
    <property type="match status" value="2"/>
</dbReference>
<organism evidence="7 8">
    <name type="scientific">Sphaerosporella brunnea</name>
    <dbReference type="NCBI Taxonomy" id="1250544"/>
    <lineage>
        <taxon>Eukaryota</taxon>
        <taxon>Fungi</taxon>
        <taxon>Dikarya</taxon>
        <taxon>Ascomycota</taxon>
        <taxon>Pezizomycotina</taxon>
        <taxon>Pezizomycetes</taxon>
        <taxon>Pezizales</taxon>
        <taxon>Pyronemataceae</taxon>
        <taxon>Sphaerosporella</taxon>
    </lineage>
</organism>
<dbReference type="CDD" id="cd20305">
    <property type="entry name" value="cupin_OxDC_C"/>
    <property type="match status" value="1"/>
</dbReference>
<evidence type="ECO:0000256" key="1">
    <source>
        <dbReference type="ARBA" id="ARBA00022723"/>
    </source>
</evidence>
<feature type="signal peptide" evidence="5">
    <location>
        <begin position="1"/>
        <end position="17"/>
    </location>
</feature>
<keyword evidence="5" id="KW-0732">Signal</keyword>
<dbReference type="GO" id="GO:0046872">
    <property type="term" value="F:metal ion binding"/>
    <property type="evidence" value="ECO:0007669"/>
    <property type="project" value="UniProtKB-KW"/>
</dbReference>
<protein>
    <submittedName>
        <fullName evidence="7">RmlC-like cupin domain-containing protein</fullName>
    </submittedName>
</protein>
<dbReference type="Pfam" id="PF00190">
    <property type="entry name" value="Cupin_1"/>
    <property type="match status" value="2"/>
</dbReference>
<evidence type="ECO:0000259" key="6">
    <source>
        <dbReference type="SMART" id="SM00835"/>
    </source>
</evidence>
<feature type="binding site" evidence="3">
    <location>
        <position position="360"/>
    </location>
    <ligand>
        <name>Mn(2+)</name>
        <dbReference type="ChEBI" id="CHEBI:29035"/>
        <label>2</label>
    </ligand>
</feature>
<feature type="domain" description="Cupin type-1" evidence="6">
    <location>
        <begin position="135"/>
        <end position="274"/>
    </location>
</feature>
<feature type="chain" id="PRO_5023803574" evidence="5">
    <location>
        <begin position="18"/>
        <end position="471"/>
    </location>
</feature>
<keyword evidence="8" id="KW-1185">Reference proteome</keyword>
<keyword evidence="1 3" id="KW-0479">Metal-binding</keyword>
<evidence type="ECO:0000256" key="4">
    <source>
        <dbReference type="SAM" id="MobiDB-lite"/>
    </source>
</evidence>
<dbReference type="PANTHER" id="PTHR35848">
    <property type="entry name" value="OXALATE-BINDING PROTEIN"/>
    <property type="match status" value="1"/>
</dbReference>
<feature type="binding site" evidence="3">
    <location>
        <position position="177"/>
    </location>
    <ligand>
        <name>Mn(2+)</name>
        <dbReference type="ChEBI" id="CHEBI:29035"/>
        <label>1</label>
    </ligand>
</feature>
<feature type="domain" description="Cupin type-1" evidence="6">
    <location>
        <begin position="315"/>
        <end position="454"/>
    </location>
</feature>
<feature type="active site" description="Proton donor" evidence="2">
    <location>
        <position position="418"/>
    </location>
</feature>
<feature type="region of interest" description="Disordered" evidence="4">
    <location>
        <begin position="77"/>
        <end position="108"/>
    </location>
</feature>
<reference evidence="7 8" key="1">
    <citation type="submission" date="2019-09" db="EMBL/GenBank/DDBJ databases">
        <title>Draft genome of the ectomycorrhizal ascomycete Sphaerosporella brunnea.</title>
        <authorList>
            <consortium name="DOE Joint Genome Institute"/>
            <person name="Benucci G.M."/>
            <person name="Marozzi G."/>
            <person name="Antonielli L."/>
            <person name="Sanchez S."/>
            <person name="Marco P."/>
            <person name="Wang X."/>
            <person name="Falini L.B."/>
            <person name="Barry K."/>
            <person name="Haridas S."/>
            <person name="Lipzen A."/>
            <person name="Labutti K."/>
            <person name="Grigoriev I.V."/>
            <person name="Murat C."/>
            <person name="Martin F."/>
            <person name="Albertini E."/>
            <person name="Donnini D."/>
            <person name="Bonito G."/>
        </authorList>
    </citation>
    <scope>NUCLEOTIDE SEQUENCE [LARGE SCALE GENOMIC DNA]</scope>
    <source>
        <strain evidence="7 8">Sb_GMNB300</strain>
    </source>
</reference>
<feature type="binding site" evidence="3">
    <location>
        <position position="183"/>
    </location>
    <ligand>
        <name>Mn(2+)</name>
        <dbReference type="ChEBI" id="CHEBI:29035"/>
        <label>1</label>
    </ligand>
</feature>